<dbReference type="InterPro" id="IPR001001">
    <property type="entry name" value="DNA_polIII_beta"/>
</dbReference>
<keyword evidence="7 10" id="KW-0235">DNA replication</keyword>
<dbReference type="Pfam" id="PF02768">
    <property type="entry name" value="DNA_pol3_beta_3"/>
    <property type="match status" value="1"/>
</dbReference>
<dbReference type="CDD" id="cd00140">
    <property type="entry name" value="beta_clamp"/>
    <property type="match status" value="1"/>
</dbReference>
<evidence type="ECO:0000256" key="3">
    <source>
        <dbReference type="ARBA" id="ARBA00021035"/>
    </source>
</evidence>
<comment type="caution">
    <text evidence="14">The sequence shown here is derived from an EMBL/GenBank/DDBJ whole genome shotgun (WGS) entry which is preliminary data.</text>
</comment>
<dbReference type="GO" id="GO:0005737">
    <property type="term" value="C:cytoplasm"/>
    <property type="evidence" value="ECO:0007669"/>
    <property type="project" value="UniProtKB-SubCell"/>
</dbReference>
<evidence type="ECO:0000259" key="11">
    <source>
        <dbReference type="Pfam" id="PF00712"/>
    </source>
</evidence>
<dbReference type="InterPro" id="IPR046938">
    <property type="entry name" value="DNA_clamp_sf"/>
</dbReference>
<dbReference type="PANTHER" id="PTHR30478:SF0">
    <property type="entry name" value="BETA SLIDING CLAMP"/>
    <property type="match status" value="1"/>
</dbReference>
<dbReference type="PANTHER" id="PTHR30478">
    <property type="entry name" value="DNA POLYMERASE III SUBUNIT BETA"/>
    <property type="match status" value="1"/>
</dbReference>
<evidence type="ECO:0000256" key="4">
    <source>
        <dbReference type="ARBA" id="ARBA00022490"/>
    </source>
</evidence>
<name>A0A8J6I083_9FIRM</name>
<dbReference type="Gene3D" id="3.70.10.10">
    <property type="match status" value="1"/>
</dbReference>
<dbReference type="NCBIfam" id="TIGR00663">
    <property type="entry name" value="dnan"/>
    <property type="match status" value="1"/>
</dbReference>
<dbReference type="SUPFAM" id="SSF55979">
    <property type="entry name" value="DNA clamp"/>
    <property type="match status" value="3"/>
</dbReference>
<keyword evidence="15" id="KW-1185">Reference proteome</keyword>
<accession>A0A8J6I083</accession>
<reference evidence="14" key="1">
    <citation type="submission" date="2020-06" db="EMBL/GenBank/DDBJ databases">
        <title>Novel chitinolytic bacterium.</title>
        <authorList>
            <person name="Ungkulpasvich U."/>
            <person name="Kosugi A."/>
            <person name="Uke A."/>
        </authorList>
    </citation>
    <scope>NUCLEOTIDE SEQUENCE</scope>
    <source>
        <strain evidence="14">UUS1-1</strain>
    </source>
</reference>
<keyword evidence="8 10" id="KW-0239">DNA-directed DNA polymerase</keyword>
<evidence type="ECO:0000256" key="2">
    <source>
        <dbReference type="ARBA" id="ARBA00010752"/>
    </source>
</evidence>
<dbReference type="AlphaFoldDB" id="A0A8J6I083"/>
<organism evidence="14 15">
    <name type="scientific">Capillibacterium thermochitinicola</name>
    <dbReference type="NCBI Taxonomy" id="2699427"/>
    <lineage>
        <taxon>Bacteria</taxon>
        <taxon>Bacillati</taxon>
        <taxon>Bacillota</taxon>
        <taxon>Capillibacterium</taxon>
    </lineage>
</organism>
<gene>
    <name evidence="14" type="primary">dnaN</name>
    <name evidence="14" type="ORF">G5B42_06620</name>
</gene>
<dbReference type="Gene3D" id="3.10.150.10">
    <property type="entry name" value="DNA Polymerase III, subunit A, domain 2"/>
    <property type="match status" value="1"/>
</dbReference>
<evidence type="ECO:0000256" key="1">
    <source>
        <dbReference type="ARBA" id="ARBA00004496"/>
    </source>
</evidence>
<dbReference type="SMART" id="SM00480">
    <property type="entry name" value="POL3Bc"/>
    <property type="match status" value="1"/>
</dbReference>
<feature type="domain" description="DNA polymerase III beta sliding clamp central" evidence="12">
    <location>
        <begin position="144"/>
        <end position="256"/>
    </location>
</feature>
<dbReference type="GO" id="GO:0006271">
    <property type="term" value="P:DNA strand elongation involved in DNA replication"/>
    <property type="evidence" value="ECO:0007669"/>
    <property type="project" value="TreeGrafter"/>
</dbReference>
<evidence type="ECO:0000256" key="6">
    <source>
        <dbReference type="ARBA" id="ARBA00022695"/>
    </source>
</evidence>
<keyword evidence="6 10" id="KW-0548">Nucleotidyltransferase</keyword>
<dbReference type="Pfam" id="PF02767">
    <property type="entry name" value="DNA_pol3_beta_2"/>
    <property type="match status" value="1"/>
</dbReference>
<proteinExistence type="inferred from homology"/>
<dbReference type="EMBL" id="JAAKDE010000012">
    <property type="protein sequence ID" value="MBA2133215.1"/>
    <property type="molecule type" value="Genomic_DNA"/>
</dbReference>
<comment type="subcellular location">
    <subcellularLocation>
        <location evidence="1 10">Cytoplasm</location>
    </subcellularLocation>
</comment>
<dbReference type="GO" id="GO:0003887">
    <property type="term" value="F:DNA-directed DNA polymerase activity"/>
    <property type="evidence" value="ECO:0007669"/>
    <property type="project" value="UniProtKB-UniRule"/>
</dbReference>
<comment type="similarity">
    <text evidence="2 10">Belongs to the beta sliding clamp family.</text>
</comment>
<dbReference type="RefSeq" id="WP_181339662.1">
    <property type="nucleotide sequence ID" value="NZ_JAAKDE010000012.1"/>
</dbReference>
<evidence type="ECO:0000256" key="8">
    <source>
        <dbReference type="ARBA" id="ARBA00022932"/>
    </source>
</evidence>
<evidence type="ECO:0000256" key="10">
    <source>
        <dbReference type="PIRNR" id="PIRNR000804"/>
    </source>
</evidence>
<evidence type="ECO:0000313" key="15">
    <source>
        <dbReference type="Proteomes" id="UP000657177"/>
    </source>
</evidence>
<keyword evidence="4 10" id="KW-0963">Cytoplasm</keyword>
<evidence type="ECO:0000259" key="12">
    <source>
        <dbReference type="Pfam" id="PF02767"/>
    </source>
</evidence>
<evidence type="ECO:0000259" key="13">
    <source>
        <dbReference type="Pfam" id="PF02768"/>
    </source>
</evidence>
<feature type="domain" description="DNA polymerase III beta sliding clamp C-terminal" evidence="13">
    <location>
        <begin position="260"/>
        <end position="375"/>
    </location>
</feature>
<dbReference type="InterPro" id="IPR022637">
    <property type="entry name" value="DNA_polIII_beta_cen"/>
</dbReference>
<comment type="subunit">
    <text evidence="10">Forms a ring-shaped head-to-tail homodimer around DNA.</text>
</comment>
<dbReference type="PIRSF" id="PIRSF000804">
    <property type="entry name" value="DNA_pol_III_b"/>
    <property type="match status" value="1"/>
</dbReference>
<protein>
    <recommendedName>
        <fullName evidence="3 10">Beta sliding clamp</fullName>
    </recommendedName>
</protein>
<evidence type="ECO:0000313" key="14">
    <source>
        <dbReference type="EMBL" id="MBA2133215.1"/>
    </source>
</evidence>
<evidence type="ECO:0000256" key="5">
    <source>
        <dbReference type="ARBA" id="ARBA00022679"/>
    </source>
</evidence>
<feature type="domain" description="DNA polymerase III beta sliding clamp N-terminal" evidence="11">
    <location>
        <begin position="1"/>
        <end position="119"/>
    </location>
</feature>
<dbReference type="GO" id="GO:0009360">
    <property type="term" value="C:DNA polymerase III complex"/>
    <property type="evidence" value="ECO:0007669"/>
    <property type="project" value="InterPro"/>
</dbReference>
<sequence length="378" mass="42784">MKLFCSRDELVRSLQIATRVLPAKTSIPILNGIVLETRDDQLFCFASDLENGIEVKVPEVTIITPGRVVLGGRTFYDVIRHLPSGRIEMGVEGNSFTIKTASTFFNLNILPAEEYPAVPDGLKKIHLYMEEQTGLRGEEILFSLEAPVFEEAVRQSVYATAPNDSRPFLSSILWEYKPDRLRLVATDINRLVVKDLSVNGNSEDSFLVPVKSLREMAAVFGSYPDEEITFFLINRQLYAVAKGILYYTRLINAQFPRYEQVIPESFDGEARFQRTSLLNSLSRSLLIDKAVKLSFEPDRLTIFAMEPELGQFNEEVSCSYQGESFAIGFNAQFIIDFLKAVDDEEIVFKLSAGMKASVLQVKELTTYTYVLMPLRLNY</sequence>
<dbReference type="InterPro" id="IPR022634">
    <property type="entry name" value="DNA_polIII_beta_N"/>
</dbReference>
<dbReference type="GO" id="GO:0008408">
    <property type="term" value="F:3'-5' exonuclease activity"/>
    <property type="evidence" value="ECO:0007669"/>
    <property type="project" value="InterPro"/>
</dbReference>
<dbReference type="GO" id="GO:0003677">
    <property type="term" value="F:DNA binding"/>
    <property type="evidence" value="ECO:0007669"/>
    <property type="project" value="UniProtKB-UniRule"/>
</dbReference>
<evidence type="ECO:0000256" key="9">
    <source>
        <dbReference type="ARBA" id="ARBA00023125"/>
    </source>
</evidence>
<comment type="function">
    <text evidence="10">Confers DNA tethering and processivity to DNA polymerases and other proteins. Acts as a clamp, forming a ring around DNA (a reaction catalyzed by the clamp-loading complex) which diffuses in an ATP-independent manner freely and bidirectionally along dsDNA. Initially characterized for its ability to contact the catalytic subunit of DNA polymerase III (Pol III), a complex, multichain enzyme responsible for most of the replicative synthesis in bacteria; Pol III exhibits 3'-5' exonuclease proofreading activity. The beta chain is required for initiation of replication as well as for processivity of DNA replication.</text>
</comment>
<keyword evidence="5 10" id="KW-0808">Transferase</keyword>
<keyword evidence="9" id="KW-0238">DNA-binding</keyword>
<dbReference type="Pfam" id="PF00712">
    <property type="entry name" value="DNA_pol3_beta"/>
    <property type="match status" value="1"/>
</dbReference>
<evidence type="ECO:0000256" key="7">
    <source>
        <dbReference type="ARBA" id="ARBA00022705"/>
    </source>
</evidence>
<dbReference type="Proteomes" id="UP000657177">
    <property type="component" value="Unassembled WGS sequence"/>
</dbReference>
<dbReference type="InterPro" id="IPR022635">
    <property type="entry name" value="DNA_polIII_beta_C"/>
</dbReference>